<sequence>MDQVLLPDQILHPRYSIRKPGQGLWLTANRKILEELSNSRESPLTWETPSPFLPF</sequence>
<dbReference type="EMBL" id="KZ820598">
    <property type="protein sequence ID" value="PWN46989.1"/>
    <property type="molecule type" value="Genomic_DNA"/>
</dbReference>
<organism evidence="1 2">
    <name type="scientific">Violaceomyces palustris</name>
    <dbReference type="NCBI Taxonomy" id="1673888"/>
    <lineage>
        <taxon>Eukaryota</taxon>
        <taxon>Fungi</taxon>
        <taxon>Dikarya</taxon>
        <taxon>Basidiomycota</taxon>
        <taxon>Ustilaginomycotina</taxon>
        <taxon>Ustilaginomycetes</taxon>
        <taxon>Violaceomycetales</taxon>
        <taxon>Violaceomycetaceae</taxon>
        <taxon>Violaceomyces</taxon>
    </lineage>
</organism>
<name>A0ACD0NMI0_9BASI</name>
<protein>
    <submittedName>
        <fullName evidence="1">Uncharacterized protein</fullName>
    </submittedName>
</protein>
<evidence type="ECO:0000313" key="1">
    <source>
        <dbReference type="EMBL" id="PWN46989.1"/>
    </source>
</evidence>
<reference evidence="1 2" key="1">
    <citation type="journal article" date="2018" name="Mol. Biol. Evol.">
        <title>Broad Genomic Sampling Reveals a Smut Pathogenic Ancestry of the Fungal Clade Ustilaginomycotina.</title>
        <authorList>
            <person name="Kijpornyongpan T."/>
            <person name="Mondo S.J."/>
            <person name="Barry K."/>
            <person name="Sandor L."/>
            <person name="Lee J."/>
            <person name="Lipzen A."/>
            <person name="Pangilinan J."/>
            <person name="LaButti K."/>
            <person name="Hainaut M."/>
            <person name="Henrissat B."/>
            <person name="Grigoriev I.V."/>
            <person name="Spatafora J.W."/>
            <person name="Aime M.C."/>
        </authorList>
    </citation>
    <scope>NUCLEOTIDE SEQUENCE [LARGE SCALE GENOMIC DNA]</scope>
    <source>
        <strain evidence="1 2">SA 807</strain>
    </source>
</reference>
<keyword evidence="2" id="KW-1185">Reference proteome</keyword>
<gene>
    <name evidence="1" type="ORF">IE53DRAFT_390877</name>
</gene>
<evidence type="ECO:0000313" key="2">
    <source>
        <dbReference type="Proteomes" id="UP000245626"/>
    </source>
</evidence>
<dbReference type="Proteomes" id="UP000245626">
    <property type="component" value="Unassembled WGS sequence"/>
</dbReference>
<accession>A0ACD0NMI0</accession>
<proteinExistence type="predicted"/>